<protein>
    <recommendedName>
        <fullName evidence="6">Plastid division protein PDV2</fullName>
    </recommendedName>
</protein>
<proteinExistence type="predicted"/>
<dbReference type="InterPro" id="IPR038939">
    <property type="entry name" value="PDV1/PDV2"/>
</dbReference>
<feature type="coiled-coil region" evidence="1">
    <location>
        <begin position="71"/>
        <end position="130"/>
    </location>
</feature>
<evidence type="ECO:0000256" key="2">
    <source>
        <dbReference type="SAM" id="MobiDB-lite"/>
    </source>
</evidence>
<evidence type="ECO:0008006" key="6">
    <source>
        <dbReference type="Google" id="ProtNLM"/>
    </source>
</evidence>
<name>A0A328D2R4_9ASTE</name>
<feature type="transmembrane region" description="Helical" evidence="3">
    <location>
        <begin position="201"/>
        <end position="225"/>
    </location>
</feature>
<feature type="compositionally biased region" description="Basic and acidic residues" evidence="2">
    <location>
        <begin position="171"/>
        <end position="182"/>
    </location>
</feature>
<evidence type="ECO:0000313" key="4">
    <source>
        <dbReference type="EMBL" id="RAL39694.1"/>
    </source>
</evidence>
<evidence type="ECO:0000313" key="5">
    <source>
        <dbReference type="Proteomes" id="UP000249390"/>
    </source>
</evidence>
<keyword evidence="3" id="KW-1133">Transmembrane helix</keyword>
<reference evidence="4 5" key="1">
    <citation type="submission" date="2018-06" db="EMBL/GenBank/DDBJ databases">
        <title>The Genome of Cuscuta australis (Dodder) Provides Insight into the Evolution of Plant Parasitism.</title>
        <authorList>
            <person name="Liu H."/>
        </authorList>
    </citation>
    <scope>NUCLEOTIDE SEQUENCE [LARGE SCALE GENOMIC DNA]</scope>
    <source>
        <strain evidence="5">cv. Yunnan</strain>
        <tissue evidence="4">Vines</tissue>
    </source>
</reference>
<evidence type="ECO:0000256" key="3">
    <source>
        <dbReference type="SAM" id="Phobius"/>
    </source>
</evidence>
<keyword evidence="3" id="KW-0812">Transmembrane</keyword>
<gene>
    <name evidence="4" type="ORF">DM860_003227</name>
</gene>
<dbReference type="PANTHER" id="PTHR33600">
    <property type="entry name" value="PLASTID DIVISION PROTEIN PDV2"/>
    <property type="match status" value="1"/>
</dbReference>
<accession>A0A328D2R4</accession>
<comment type="caution">
    <text evidence="4">The sequence shown here is derived from an EMBL/GenBank/DDBJ whole genome shotgun (WGS) entry which is preliminary data.</text>
</comment>
<keyword evidence="1" id="KW-0175">Coiled coil</keyword>
<organism evidence="4 5">
    <name type="scientific">Cuscuta australis</name>
    <dbReference type="NCBI Taxonomy" id="267555"/>
    <lineage>
        <taxon>Eukaryota</taxon>
        <taxon>Viridiplantae</taxon>
        <taxon>Streptophyta</taxon>
        <taxon>Embryophyta</taxon>
        <taxon>Tracheophyta</taxon>
        <taxon>Spermatophyta</taxon>
        <taxon>Magnoliopsida</taxon>
        <taxon>eudicotyledons</taxon>
        <taxon>Gunneridae</taxon>
        <taxon>Pentapetalae</taxon>
        <taxon>asterids</taxon>
        <taxon>lamiids</taxon>
        <taxon>Solanales</taxon>
        <taxon>Convolvulaceae</taxon>
        <taxon>Cuscuteae</taxon>
        <taxon>Cuscuta</taxon>
        <taxon>Cuscuta subgen. Grammica</taxon>
        <taxon>Cuscuta sect. Cleistogrammica</taxon>
    </lineage>
</organism>
<keyword evidence="3" id="KW-0472">Membrane</keyword>
<dbReference type="EMBL" id="NQVE01000200">
    <property type="protein sequence ID" value="RAL39694.1"/>
    <property type="molecule type" value="Genomic_DNA"/>
</dbReference>
<dbReference type="GO" id="GO:0010020">
    <property type="term" value="P:chloroplast fission"/>
    <property type="evidence" value="ECO:0007669"/>
    <property type="project" value="InterPro"/>
</dbReference>
<dbReference type="Proteomes" id="UP000249390">
    <property type="component" value="Unassembled WGS sequence"/>
</dbReference>
<feature type="region of interest" description="Disordered" evidence="2">
    <location>
        <begin position="168"/>
        <end position="190"/>
    </location>
</feature>
<dbReference type="PANTHER" id="PTHR33600:SF3">
    <property type="entry name" value="PLASTID DIVISION PROTEIN PDV2"/>
    <property type="match status" value="1"/>
</dbReference>
<dbReference type="AlphaFoldDB" id="A0A328D2R4"/>
<keyword evidence="5" id="KW-1185">Reference proteome</keyword>
<sequence length="295" mass="32390">MKLQSGEGGTEMDEDRIALVLARISELSSKTTNCIAAGRTNGRPEPGKRGFDDADMEAEVDGSDEEATDCLLAIREALRKLELQVSSLQALQQQQLYEREEALSGIFYSQEELMQKLKEYKGENLDVIQEAIAFVGETVEENNDLLLPPYPTRPSSFLLPPNKTHISHLHTSGERNVSRKDVNGPSNQAKAKKSPLEMAKYFIGGVAKTAITVLGVISVLTLAGFEPSLKKRNAHFKLMNLSTPPGVDEKERKMECPPGKVEVVENGDVRCVVRERVEVPFQSAVATPDVSYGCG</sequence>
<evidence type="ECO:0000256" key="1">
    <source>
        <dbReference type="SAM" id="Coils"/>
    </source>
</evidence>